<protein>
    <submittedName>
        <fullName evidence="1">Uncharacterized protein</fullName>
    </submittedName>
</protein>
<evidence type="ECO:0000313" key="2">
    <source>
        <dbReference type="Proteomes" id="UP000095472"/>
    </source>
</evidence>
<gene>
    <name evidence="1" type="ORF">BH720_030170</name>
</gene>
<dbReference type="Proteomes" id="UP000095472">
    <property type="component" value="Chromosome"/>
</dbReference>
<reference evidence="1 2" key="1">
    <citation type="journal article" date="2016" name="Genome Announc.">
        <title>Draft Genome Sequence of the Thermotolerant Cyanobacterium Desertifilum sp. IPPAS B-1220.</title>
        <authorList>
            <person name="Mironov K.S."/>
            <person name="Sinetova M.A."/>
            <person name="Bolatkhan K."/>
            <person name="Zayadan B.K."/>
            <person name="Ustinova V.V."/>
            <person name="Kupriyanova E.V."/>
            <person name="Skrypnik A.N."/>
            <person name="Gogoleva N.E."/>
            <person name="Gogolev Y.V."/>
            <person name="Los D.A."/>
        </authorList>
    </citation>
    <scope>NUCLEOTIDE SEQUENCE [LARGE SCALE GENOMIC DNA]</scope>
    <source>
        <strain evidence="1 2">IPPAS B-1220</strain>
    </source>
</reference>
<dbReference type="EMBL" id="CP182909">
    <property type="protein sequence ID" value="XPM63516.1"/>
    <property type="molecule type" value="Genomic_DNA"/>
</dbReference>
<proteinExistence type="predicted"/>
<organism evidence="1 2">
    <name type="scientific">Desertifilum tharense IPPAS B-1220</name>
    <dbReference type="NCBI Taxonomy" id="1781255"/>
    <lineage>
        <taxon>Bacteria</taxon>
        <taxon>Bacillati</taxon>
        <taxon>Cyanobacteriota</taxon>
        <taxon>Cyanophyceae</taxon>
        <taxon>Desertifilales</taxon>
        <taxon>Desertifilaceae</taxon>
        <taxon>Desertifilum</taxon>
    </lineage>
</organism>
<evidence type="ECO:0000313" key="1">
    <source>
        <dbReference type="EMBL" id="XPM63516.1"/>
    </source>
</evidence>
<sequence length="102" mass="12211">MSDRLISKAAVKRSRSINWENYVRDLKEYDTLYQRAGFENVQIYDVTPECLGGYTDRFSDFICRKFTTQAIDRDTFNNFMSFILSRTIIIRYYVFVSYQKPV</sequence>
<name>A0ACD5GSK4_9CYAN</name>
<accession>A0ACD5GSK4</accession>
<keyword evidence="2" id="KW-1185">Reference proteome</keyword>